<accession>A0A6L2ZPM5</accession>
<comment type="caution">
    <text evidence="2">The sequence shown here is derived from an EMBL/GenBank/DDBJ whole genome shotgun (WGS) entry which is preliminary data.</text>
</comment>
<name>A0A6L2ZPM5_9ENTR</name>
<dbReference type="AlphaFoldDB" id="A0A6L2ZPM5"/>
<reference evidence="2 3" key="1">
    <citation type="submission" date="2020-06" db="EMBL/GenBank/DDBJ databases">
        <title>The genome sequence of Candidatus Regiella insecticola strain Tut.</title>
        <authorList>
            <person name="Nikoh N."/>
            <person name="Tsuchida T."/>
            <person name="Koga R."/>
            <person name="Oshima K."/>
            <person name="Hattori M."/>
            <person name="Fukatsu T."/>
        </authorList>
    </citation>
    <scope>NUCLEOTIDE SEQUENCE [LARGE SCALE GENOMIC DNA]</scope>
    <source>
        <strain evidence="2 3">Tut</strain>
    </source>
</reference>
<protein>
    <submittedName>
        <fullName evidence="2">Uncharacterized protein</fullName>
    </submittedName>
</protein>
<keyword evidence="1" id="KW-0472">Membrane</keyword>
<proteinExistence type="predicted"/>
<evidence type="ECO:0000313" key="2">
    <source>
        <dbReference type="EMBL" id="GFN46211.1"/>
    </source>
</evidence>
<organism evidence="2 3">
    <name type="scientific">Candidatus Regiella insecticola</name>
    <dbReference type="NCBI Taxonomy" id="138073"/>
    <lineage>
        <taxon>Bacteria</taxon>
        <taxon>Pseudomonadati</taxon>
        <taxon>Pseudomonadota</taxon>
        <taxon>Gammaproteobacteria</taxon>
        <taxon>Enterobacterales</taxon>
        <taxon>Enterobacteriaceae</taxon>
        <taxon>aphid secondary symbionts</taxon>
        <taxon>Candidatus Regiella</taxon>
    </lineage>
</organism>
<feature type="transmembrane region" description="Helical" evidence="1">
    <location>
        <begin position="17"/>
        <end position="37"/>
    </location>
</feature>
<sequence>MQNHLSRDASIKITVKVIIPFAFKAAALLAAGIVDFLI</sequence>
<evidence type="ECO:0000313" key="3">
    <source>
        <dbReference type="Proteomes" id="UP000504714"/>
    </source>
</evidence>
<keyword evidence="1" id="KW-0812">Transmembrane</keyword>
<dbReference type="Proteomes" id="UP000504714">
    <property type="component" value="Unassembled WGS sequence"/>
</dbReference>
<gene>
    <name evidence="2" type="ORF">RINTU1_16740</name>
</gene>
<dbReference type="EMBL" id="BLXO01000003">
    <property type="protein sequence ID" value="GFN46211.1"/>
    <property type="molecule type" value="Genomic_DNA"/>
</dbReference>
<keyword evidence="1" id="KW-1133">Transmembrane helix</keyword>
<evidence type="ECO:0000256" key="1">
    <source>
        <dbReference type="SAM" id="Phobius"/>
    </source>
</evidence>